<protein>
    <submittedName>
        <fullName evidence="1">Uncharacterized protein</fullName>
    </submittedName>
</protein>
<name>A0A0A8Z8G7_ARUDO</name>
<organism evidence="1">
    <name type="scientific">Arundo donax</name>
    <name type="common">Giant reed</name>
    <name type="synonym">Donax arundinaceus</name>
    <dbReference type="NCBI Taxonomy" id="35708"/>
    <lineage>
        <taxon>Eukaryota</taxon>
        <taxon>Viridiplantae</taxon>
        <taxon>Streptophyta</taxon>
        <taxon>Embryophyta</taxon>
        <taxon>Tracheophyta</taxon>
        <taxon>Spermatophyta</taxon>
        <taxon>Magnoliopsida</taxon>
        <taxon>Liliopsida</taxon>
        <taxon>Poales</taxon>
        <taxon>Poaceae</taxon>
        <taxon>PACMAD clade</taxon>
        <taxon>Arundinoideae</taxon>
        <taxon>Arundineae</taxon>
        <taxon>Arundo</taxon>
    </lineage>
</organism>
<reference evidence="1" key="2">
    <citation type="journal article" date="2015" name="Data Brief">
        <title>Shoot transcriptome of the giant reed, Arundo donax.</title>
        <authorList>
            <person name="Barrero R.A."/>
            <person name="Guerrero F.D."/>
            <person name="Moolhuijzen P."/>
            <person name="Goolsby J.A."/>
            <person name="Tidwell J."/>
            <person name="Bellgard S.E."/>
            <person name="Bellgard M.I."/>
        </authorList>
    </citation>
    <scope>NUCLEOTIDE SEQUENCE</scope>
    <source>
        <tissue evidence="1">Shoot tissue taken approximately 20 cm above the soil surface</tissue>
    </source>
</reference>
<proteinExistence type="predicted"/>
<reference evidence="1" key="1">
    <citation type="submission" date="2014-09" db="EMBL/GenBank/DDBJ databases">
        <authorList>
            <person name="Magalhaes I.L.F."/>
            <person name="Oliveira U."/>
            <person name="Santos F.R."/>
            <person name="Vidigal T.H.D.A."/>
            <person name="Brescovit A.D."/>
            <person name="Santos A.J."/>
        </authorList>
    </citation>
    <scope>NUCLEOTIDE SEQUENCE</scope>
    <source>
        <tissue evidence="1">Shoot tissue taken approximately 20 cm above the soil surface</tissue>
    </source>
</reference>
<accession>A0A0A8Z8G7</accession>
<evidence type="ECO:0000313" key="1">
    <source>
        <dbReference type="EMBL" id="JAD33983.1"/>
    </source>
</evidence>
<dbReference type="AlphaFoldDB" id="A0A0A8Z8G7"/>
<dbReference type="EMBL" id="GBRH01263912">
    <property type="protein sequence ID" value="JAD33983.1"/>
    <property type="molecule type" value="Transcribed_RNA"/>
</dbReference>
<sequence length="30" mass="3625">MFKFSINHHALQENTLTSINIMIQEIEVWH</sequence>